<dbReference type="Pfam" id="PF00069">
    <property type="entry name" value="Pkinase"/>
    <property type="match status" value="1"/>
</dbReference>
<evidence type="ECO:0000256" key="1">
    <source>
        <dbReference type="ARBA" id="ARBA00022679"/>
    </source>
</evidence>
<evidence type="ECO:0000256" key="5">
    <source>
        <dbReference type="PROSITE-ProRule" id="PRU10141"/>
    </source>
</evidence>
<protein>
    <submittedName>
        <fullName evidence="8">Serine/threonine protein kinase</fullName>
    </submittedName>
</protein>
<feature type="compositionally biased region" description="Basic residues" evidence="6">
    <location>
        <begin position="319"/>
        <end position="329"/>
    </location>
</feature>
<evidence type="ECO:0000259" key="7">
    <source>
        <dbReference type="PROSITE" id="PS50011"/>
    </source>
</evidence>
<dbReference type="AlphaFoldDB" id="A0A3A8R3Q0"/>
<evidence type="ECO:0000256" key="4">
    <source>
        <dbReference type="ARBA" id="ARBA00022840"/>
    </source>
</evidence>
<feature type="region of interest" description="Disordered" evidence="6">
    <location>
        <begin position="305"/>
        <end position="345"/>
    </location>
</feature>
<dbReference type="PROSITE" id="PS50011">
    <property type="entry name" value="PROTEIN_KINASE_DOM"/>
    <property type="match status" value="1"/>
</dbReference>
<dbReference type="GO" id="GO:0005524">
    <property type="term" value="F:ATP binding"/>
    <property type="evidence" value="ECO:0007669"/>
    <property type="project" value="UniProtKB-UniRule"/>
</dbReference>
<keyword evidence="3 8" id="KW-0418">Kinase</keyword>
<dbReference type="SMART" id="SM00220">
    <property type="entry name" value="S_TKc"/>
    <property type="match status" value="1"/>
</dbReference>
<dbReference type="Gene3D" id="1.10.510.10">
    <property type="entry name" value="Transferase(Phosphotransferase) domain 1"/>
    <property type="match status" value="1"/>
</dbReference>
<reference evidence="9" key="1">
    <citation type="submission" date="2018-09" db="EMBL/GenBank/DDBJ databases">
        <authorList>
            <person name="Livingstone P.G."/>
            <person name="Whitworth D.E."/>
        </authorList>
    </citation>
    <scope>NUCLEOTIDE SEQUENCE [LARGE SCALE GENOMIC DNA]</scope>
    <source>
        <strain evidence="9">AB047A</strain>
    </source>
</reference>
<dbReference type="EMBL" id="RAWM01000028">
    <property type="protein sequence ID" value="RKH69954.1"/>
    <property type="molecule type" value="Genomic_DNA"/>
</dbReference>
<keyword evidence="1" id="KW-0808">Transferase</keyword>
<dbReference type="SUPFAM" id="SSF56112">
    <property type="entry name" value="Protein kinase-like (PK-like)"/>
    <property type="match status" value="1"/>
</dbReference>
<dbReference type="PROSITE" id="PS00108">
    <property type="entry name" value="PROTEIN_KINASE_ST"/>
    <property type="match status" value="1"/>
</dbReference>
<evidence type="ECO:0000313" key="9">
    <source>
        <dbReference type="Proteomes" id="UP000282656"/>
    </source>
</evidence>
<keyword evidence="4 5" id="KW-0067">ATP-binding</keyword>
<feature type="domain" description="Protein kinase" evidence="7">
    <location>
        <begin position="17"/>
        <end position="285"/>
    </location>
</feature>
<dbReference type="InterPro" id="IPR011009">
    <property type="entry name" value="Kinase-like_dom_sf"/>
</dbReference>
<organism evidence="8 9">
    <name type="scientific">Corallococcus interemptor</name>
    <dbReference type="NCBI Taxonomy" id="2316720"/>
    <lineage>
        <taxon>Bacteria</taxon>
        <taxon>Pseudomonadati</taxon>
        <taxon>Myxococcota</taxon>
        <taxon>Myxococcia</taxon>
        <taxon>Myxococcales</taxon>
        <taxon>Cystobacterineae</taxon>
        <taxon>Myxococcaceae</taxon>
        <taxon>Corallococcus</taxon>
    </lineage>
</organism>
<name>A0A3A8R3Q0_9BACT</name>
<dbReference type="InterPro" id="IPR000719">
    <property type="entry name" value="Prot_kinase_dom"/>
</dbReference>
<keyword evidence="2 5" id="KW-0547">Nucleotide-binding</keyword>
<dbReference type="PROSITE" id="PS00107">
    <property type="entry name" value="PROTEIN_KINASE_ATP"/>
    <property type="match status" value="1"/>
</dbReference>
<evidence type="ECO:0000256" key="6">
    <source>
        <dbReference type="SAM" id="MobiDB-lite"/>
    </source>
</evidence>
<dbReference type="InterPro" id="IPR017441">
    <property type="entry name" value="Protein_kinase_ATP_BS"/>
</dbReference>
<proteinExistence type="predicted"/>
<dbReference type="CDD" id="cd14014">
    <property type="entry name" value="STKc_PknB_like"/>
    <property type="match status" value="1"/>
</dbReference>
<dbReference type="PANTHER" id="PTHR43289:SF6">
    <property type="entry name" value="SERINE_THREONINE-PROTEIN KINASE NEKL-3"/>
    <property type="match status" value="1"/>
</dbReference>
<keyword evidence="9" id="KW-1185">Reference proteome</keyword>
<comment type="caution">
    <text evidence="8">The sequence shown here is derived from an EMBL/GenBank/DDBJ whole genome shotgun (WGS) entry which is preliminary data.</text>
</comment>
<keyword evidence="8" id="KW-0723">Serine/threonine-protein kinase</keyword>
<dbReference type="OrthoDB" id="5524425at2"/>
<sequence length="601" mass="65228">MRPPPAILVPGAEVLGYTVERQLGQGGFGTVYLARNAGKPFALKLLHLPRVGERVEREVSILLKLRHPHVVGLQGYGLWPPGEPRFAVIVMEYVDGRRLDVWAHEENPSARQVTRVLLDVARALAATHAAGVLHRDVKEANLMVRASDGLAKLVDFGIGDYTGARDLTADILPPGTPEYRAPEAWRYFRQHARVLGARYVAGVADDLWALGLVFYWLLTGRKPFDGEDDPSFIEAVLTQTPASPHDANARVPLALSDICMRLLEKTPEARTPSAFAVVSALEEATRDSDAAWDVPLCDAFGEDTATTEGEQDSFEKWRNRPRHRPRRGVRAPLSRAEAPTVQGTTVKPRRSLQGWGVLVTVLALVAVGVLLRHGTARFPGMVAHRQEVAPTDKSPQSGRAAAPSRTEATAVAVAVPATIQEVAATVTTQTPETPSLPLSPKPARKVRSVMTRAAGMATCTALLGCPGPQVRPLPPPEPCPVGAVKAMKARKIDIGERHEAVFVFSRPHIISVHEGPTQLILVGPWEDLPSNTELSGRLIVRDRVYGRLTWATTPKGDSFPVCLDVLAEEGDRGMAREPGDDSPTSARIFTLARVKAVGEFE</sequence>
<dbReference type="InterPro" id="IPR008271">
    <property type="entry name" value="Ser/Thr_kinase_AS"/>
</dbReference>
<evidence type="ECO:0000256" key="3">
    <source>
        <dbReference type="ARBA" id="ARBA00022777"/>
    </source>
</evidence>
<evidence type="ECO:0000256" key="2">
    <source>
        <dbReference type="ARBA" id="ARBA00022741"/>
    </source>
</evidence>
<evidence type="ECO:0000313" key="8">
    <source>
        <dbReference type="EMBL" id="RKH69954.1"/>
    </source>
</evidence>
<feature type="binding site" evidence="5">
    <location>
        <position position="44"/>
    </location>
    <ligand>
        <name>ATP</name>
        <dbReference type="ChEBI" id="CHEBI:30616"/>
    </ligand>
</feature>
<dbReference type="PANTHER" id="PTHR43289">
    <property type="entry name" value="MITOGEN-ACTIVATED PROTEIN KINASE KINASE KINASE 20-RELATED"/>
    <property type="match status" value="1"/>
</dbReference>
<gene>
    <name evidence="8" type="ORF">D7X96_13220</name>
</gene>
<dbReference type="Proteomes" id="UP000282656">
    <property type="component" value="Unassembled WGS sequence"/>
</dbReference>
<dbReference type="GO" id="GO:0004674">
    <property type="term" value="F:protein serine/threonine kinase activity"/>
    <property type="evidence" value="ECO:0007669"/>
    <property type="project" value="UniProtKB-KW"/>
</dbReference>
<dbReference type="Gene3D" id="3.30.200.20">
    <property type="entry name" value="Phosphorylase Kinase, domain 1"/>
    <property type="match status" value="1"/>
</dbReference>
<accession>A0A3A8R3Q0</accession>